<gene>
    <name evidence="15" type="primary">CCP1_1</name>
    <name evidence="15" type="ORF">K7432_008337</name>
</gene>
<evidence type="ECO:0000313" key="15">
    <source>
        <dbReference type="EMBL" id="KAK9710614.1"/>
    </source>
</evidence>
<evidence type="ECO:0000256" key="1">
    <source>
        <dbReference type="ARBA" id="ARBA00003917"/>
    </source>
</evidence>
<organism evidence="15 16">
    <name type="scientific">Basidiobolus ranarum</name>
    <dbReference type="NCBI Taxonomy" id="34480"/>
    <lineage>
        <taxon>Eukaryota</taxon>
        <taxon>Fungi</taxon>
        <taxon>Fungi incertae sedis</taxon>
        <taxon>Zoopagomycota</taxon>
        <taxon>Entomophthoromycotina</taxon>
        <taxon>Basidiobolomycetes</taxon>
        <taxon>Basidiobolales</taxon>
        <taxon>Basidiobolaceae</taxon>
        <taxon>Basidiobolus</taxon>
    </lineage>
</organism>
<dbReference type="PRINTS" id="PR00458">
    <property type="entry name" value="PEROXIDASE"/>
</dbReference>
<dbReference type="InterPro" id="IPR002207">
    <property type="entry name" value="Peroxidase_I"/>
</dbReference>
<evidence type="ECO:0000256" key="9">
    <source>
        <dbReference type="ARBA" id="ARBA00023002"/>
    </source>
</evidence>
<evidence type="ECO:0000256" key="13">
    <source>
        <dbReference type="RuleBase" id="RU363051"/>
    </source>
</evidence>
<evidence type="ECO:0000256" key="3">
    <source>
        <dbReference type="ARBA" id="ARBA00004569"/>
    </source>
</evidence>
<dbReference type="SUPFAM" id="SSF48113">
    <property type="entry name" value="Heme-dependent peroxidases"/>
    <property type="match status" value="1"/>
</dbReference>
<evidence type="ECO:0000256" key="4">
    <source>
        <dbReference type="ARBA" id="ARBA00005997"/>
    </source>
</evidence>
<dbReference type="PRINTS" id="PR00459">
    <property type="entry name" value="ASPEROXIDASE"/>
</dbReference>
<protein>
    <recommendedName>
        <fullName evidence="13">Peroxidase</fullName>
        <ecNumber evidence="13">1.11.1.-</ecNumber>
    </recommendedName>
</protein>
<dbReference type="InterPro" id="IPR002016">
    <property type="entry name" value="Haem_peroxidase"/>
</dbReference>
<comment type="caution">
    <text evidence="15">The sequence shown here is derived from an EMBL/GenBank/DDBJ whole genome shotgun (WGS) entry which is preliminary data.</text>
</comment>
<dbReference type="Gene3D" id="1.10.420.10">
    <property type="entry name" value="Peroxidase, domain 2"/>
    <property type="match status" value="1"/>
</dbReference>
<dbReference type="EC" id="1.11.1.-" evidence="13"/>
<proteinExistence type="inferred from homology"/>
<evidence type="ECO:0000256" key="8">
    <source>
        <dbReference type="ARBA" id="ARBA00022946"/>
    </source>
</evidence>
<evidence type="ECO:0000256" key="12">
    <source>
        <dbReference type="ARBA" id="ARBA00049265"/>
    </source>
</evidence>
<evidence type="ECO:0000256" key="6">
    <source>
        <dbReference type="ARBA" id="ARBA00022617"/>
    </source>
</evidence>
<evidence type="ECO:0000313" key="16">
    <source>
        <dbReference type="Proteomes" id="UP001479436"/>
    </source>
</evidence>
<evidence type="ECO:0000256" key="11">
    <source>
        <dbReference type="ARBA" id="ARBA00023128"/>
    </source>
</evidence>
<dbReference type="InterPro" id="IPR010255">
    <property type="entry name" value="Haem_peroxidase_sf"/>
</dbReference>
<comment type="subcellular location">
    <subcellularLocation>
        <location evidence="3">Mitochondrion intermembrane space</location>
    </subcellularLocation>
    <subcellularLocation>
        <location evidence="2">Mitochondrion matrix</location>
    </subcellularLocation>
</comment>
<dbReference type="PROSITE" id="PS00435">
    <property type="entry name" value="PEROXIDASE_1"/>
    <property type="match status" value="1"/>
</dbReference>
<dbReference type="InterPro" id="IPR044831">
    <property type="entry name" value="Ccp1-like"/>
</dbReference>
<name>A0ABR2VYU6_9FUNG</name>
<keyword evidence="16" id="KW-1185">Reference proteome</keyword>
<keyword evidence="7" id="KW-0479">Metal-binding</keyword>
<accession>A0ABR2VYU6</accession>
<dbReference type="Pfam" id="PF00141">
    <property type="entry name" value="peroxidase"/>
    <property type="match status" value="1"/>
</dbReference>
<sequence length="131" mass="15230">MGFTDQEIVALSGAHALGRCHADRSGFDGPWTTSPTMFTNEYYRLLLEEQWVPKKWNGPFQYVDKTSGELMMLPTDMEMVKDPAFKKYTEIYAKDNDRFLADFAKAFVKLEELGCRFPEDTKTYRFKSTLE</sequence>
<evidence type="ECO:0000256" key="10">
    <source>
        <dbReference type="ARBA" id="ARBA00023004"/>
    </source>
</evidence>
<keyword evidence="6" id="KW-0349">Heme</keyword>
<dbReference type="EMBL" id="JASJQH010007332">
    <property type="protein sequence ID" value="KAK9710614.1"/>
    <property type="molecule type" value="Genomic_DNA"/>
</dbReference>
<comment type="catalytic activity">
    <reaction evidence="12">
        <text>2 Fe(II)-[cytochrome c] + H2O2 + 2 H(+) = 2 Fe(III)-[cytochrome c] + 2 H2O</text>
        <dbReference type="Rhea" id="RHEA:16581"/>
        <dbReference type="Rhea" id="RHEA-COMP:10350"/>
        <dbReference type="Rhea" id="RHEA-COMP:14399"/>
        <dbReference type="ChEBI" id="CHEBI:15377"/>
        <dbReference type="ChEBI" id="CHEBI:15378"/>
        <dbReference type="ChEBI" id="CHEBI:16240"/>
        <dbReference type="ChEBI" id="CHEBI:29033"/>
        <dbReference type="ChEBI" id="CHEBI:29034"/>
        <dbReference type="EC" id="1.11.1.5"/>
    </reaction>
</comment>
<dbReference type="PROSITE" id="PS50873">
    <property type="entry name" value="PEROXIDASE_4"/>
    <property type="match status" value="1"/>
</dbReference>
<comment type="function">
    <text evidence="1">Destroys radicals which are normally produced within the cells and which are toxic to biological systems.</text>
</comment>
<keyword evidence="5 13" id="KW-0575">Peroxidase</keyword>
<dbReference type="Gene3D" id="1.10.520.10">
    <property type="match status" value="1"/>
</dbReference>
<dbReference type="Proteomes" id="UP001479436">
    <property type="component" value="Unassembled WGS sequence"/>
</dbReference>
<comment type="similarity">
    <text evidence="4">Belongs to the peroxidase family. Cytochrome c peroxidase subfamily.</text>
</comment>
<dbReference type="PANTHER" id="PTHR31356:SF58">
    <property type="entry name" value="CYTOCHROME C PEROXIDASE, MITOCHONDRIAL"/>
    <property type="match status" value="1"/>
</dbReference>
<dbReference type="PANTHER" id="PTHR31356">
    <property type="entry name" value="THYLAKOID LUMENAL 29 KDA PROTEIN, CHLOROPLASTIC-RELATED"/>
    <property type="match status" value="1"/>
</dbReference>
<keyword evidence="11" id="KW-0496">Mitochondrion</keyword>
<evidence type="ECO:0000256" key="2">
    <source>
        <dbReference type="ARBA" id="ARBA00004305"/>
    </source>
</evidence>
<feature type="domain" description="Plant heme peroxidase family profile" evidence="14">
    <location>
        <begin position="1"/>
        <end position="131"/>
    </location>
</feature>
<dbReference type="InterPro" id="IPR019793">
    <property type="entry name" value="Peroxidases_heam-ligand_BS"/>
</dbReference>
<keyword evidence="10" id="KW-0408">Iron</keyword>
<keyword evidence="8" id="KW-0809">Transit peptide</keyword>
<evidence type="ECO:0000256" key="5">
    <source>
        <dbReference type="ARBA" id="ARBA00022559"/>
    </source>
</evidence>
<evidence type="ECO:0000259" key="14">
    <source>
        <dbReference type="PROSITE" id="PS50873"/>
    </source>
</evidence>
<keyword evidence="9 13" id="KW-0560">Oxidoreductase</keyword>
<evidence type="ECO:0000256" key="7">
    <source>
        <dbReference type="ARBA" id="ARBA00022723"/>
    </source>
</evidence>
<reference evidence="15 16" key="1">
    <citation type="submission" date="2023-04" db="EMBL/GenBank/DDBJ databases">
        <title>Genome of Basidiobolus ranarum AG-B5.</title>
        <authorList>
            <person name="Stajich J.E."/>
            <person name="Carter-House D."/>
            <person name="Gryganskyi A."/>
        </authorList>
    </citation>
    <scope>NUCLEOTIDE SEQUENCE [LARGE SCALE GENOMIC DNA]</scope>
    <source>
        <strain evidence="15 16">AG-B5</strain>
    </source>
</reference>
<dbReference type="GO" id="GO:0004130">
    <property type="term" value="F:cytochrome-c peroxidase activity"/>
    <property type="evidence" value="ECO:0007669"/>
    <property type="project" value="UniProtKB-EC"/>
</dbReference>